<dbReference type="Proteomes" id="UP000541444">
    <property type="component" value="Unassembled WGS sequence"/>
</dbReference>
<name>A0A7J7P416_9MAGN</name>
<proteinExistence type="predicted"/>
<keyword evidence="1" id="KW-0812">Transmembrane</keyword>
<dbReference type="PANTHER" id="PTHR12999">
    <property type="entry name" value="ZINC FINGER RAN-BINDING DOMAIN-CONTAINING PROTEIN 2 ZRANB2-RELATED"/>
    <property type="match status" value="1"/>
</dbReference>
<gene>
    <name evidence="2" type="ORF">GIB67_020245</name>
</gene>
<sequence>WLRSFVADYGVPLMVLVWTALSYSIPSKVPPGVPRRLYTLPLDPASLSHWTIIKVYPCKGDAVLSYKDPSAAHSVGGFYNNHDLRGYKINVAMAEKSAPRDPSSFGHGYPFLLPSLSLSLVYTHYIAVWVGIINFVAIEKCQKTPLYVKFFLGG</sequence>
<dbReference type="OrthoDB" id="1713559at2759"/>
<evidence type="ECO:0000313" key="3">
    <source>
        <dbReference type="Proteomes" id="UP000541444"/>
    </source>
</evidence>
<feature type="transmembrane region" description="Helical" evidence="1">
    <location>
        <begin position="111"/>
        <end position="137"/>
    </location>
</feature>
<keyword evidence="1" id="KW-1133">Transmembrane helix</keyword>
<organism evidence="2 3">
    <name type="scientific">Kingdonia uniflora</name>
    <dbReference type="NCBI Taxonomy" id="39325"/>
    <lineage>
        <taxon>Eukaryota</taxon>
        <taxon>Viridiplantae</taxon>
        <taxon>Streptophyta</taxon>
        <taxon>Embryophyta</taxon>
        <taxon>Tracheophyta</taxon>
        <taxon>Spermatophyta</taxon>
        <taxon>Magnoliopsida</taxon>
        <taxon>Ranunculales</taxon>
        <taxon>Circaeasteraceae</taxon>
        <taxon>Kingdonia</taxon>
    </lineage>
</organism>
<accession>A0A7J7P416</accession>
<evidence type="ECO:0000256" key="1">
    <source>
        <dbReference type="SAM" id="Phobius"/>
    </source>
</evidence>
<reference evidence="2 3" key="1">
    <citation type="journal article" date="2020" name="IScience">
        <title>Genome Sequencing of the Endangered Kingdonia uniflora (Circaeasteraceae, Ranunculales) Reveals Potential Mechanisms of Evolutionary Specialization.</title>
        <authorList>
            <person name="Sun Y."/>
            <person name="Deng T."/>
            <person name="Zhang A."/>
            <person name="Moore M.J."/>
            <person name="Landis J.B."/>
            <person name="Lin N."/>
            <person name="Zhang H."/>
            <person name="Zhang X."/>
            <person name="Huang J."/>
            <person name="Zhang X."/>
            <person name="Sun H."/>
            <person name="Wang H."/>
        </authorList>
    </citation>
    <scope>NUCLEOTIDE SEQUENCE [LARGE SCALE GENOMIC DNA]</scope>
    <source>
        <strain evidence="2">TB1705</strain>
        <tissue evidence="2">Leaf</tissue>
    </source>
</reference>
<comment type="caution">
    <text evidence="2">The sequence shown here is derived from an EMBL/GenBank/DDBJ whole genome shotgun (WGS) entry which is preliminary data.</text>
</comment>
<evidence type="ECO:0000313" key="2">
    <source>
        <dbReference type="EMBL" id="KAF6174063.1"/>
    </source>
</evidence>
<feature type="non-terminal residue" evidence="2">
    <location>
        <position position="1"/>
    </location>
</feature>
<keyword evidence="1" id="KW-0472">Membrane</keyword>
<dbReference type="PANTHER" id="PTHR12999:SF7">
    <property type="entry name" value="TRANSCRIPTION INITIATION FACTOR TFIID SUBUNIT 15B"/>
    <property type="match status" value="1"/>
</dbReference>
<dbReference type="EMBL" id="JACGCM010000304">
    <property type="protein sequence ID" value="KAF6174063.1"/>
    <property type="molecule type" value="Genomic_DNA"/>
</dbReference>
<keyword evidence="3" id="KW-1185">Reference proteome</keyword>
<protein>
    <submittedName>
        <fullName evidence="2">Uncharacterized protein</fullName>
    </submittedName>
</protein>
<feature type="transmembrane region" description="Helical" evidence="1">
    <location>
        <begin position="7"/>
        <end position="25"/>
    </location>
</feature>
<dbReference type="AlphaFoldDB" id="A0A7J7P416"/>